<dbReference type="Gene3D" id="1.10.1020.10">
    <property type="entry name" value="Adenine-specific Methyltransferase, Domain 2"/>
    <property type="match status" value="1"/>
</dbReference>
<dbReference type="EC" id="2.1.1.72" evidence="2"/>
<dbReference type="GO" id="GO:0032259">
    <property type="term" value="P:methylation"/>
    <property type="evidence" value="ECO:0007669"/>
    <property type="project" value="UniProtKB-KW"/>
</dbReference>
<keyword evidence="8" id="KW-0540">Nuclease</keyword>
<comment type="similarity">
    <text evidence="1">Belongs to the N(4)/N(6)-methyltransferase family.</text>
</comment>
<gene>
    <name evidence="8" type="ORF">COA96_07930</name>
</gene>
<evidence type="ECO:0000313" key="8">
    <source>
        <dbReference type="EMBL" id="PCJ25221.1"/>
    </source>
</evidence>
<evidence type="ECO:0000256" key="4">
    <source>
        <dbReference type="ARBA" id="ARBA00022679"/>
    </source>
</evidence>
<evidence type="ECO:0000313" key="9">
    <source>
        <dbReference type="Proteomes" id="UP000218327"/>
    </source>
</evidence>
<organism evidence="8 9">
    <name type="scientific">SAR86 cluster bacterium</name>
    <dbReference type="NCBI Taxonomy" id="2030880"/>
    <lineage>
        <taxon>Bacteria</taxon>
        <taxon>Pseudomonadati</taxon>
        <taxon>Pseudomonadota</taxon>
        <taxon>Gammaproteobacteria</taxon>
        <taxon>SAR86 cluster</taxon>
    </lineage>
</organism>
<accession>A0A2A5B1J8</accession>
<keyword evidence="5" id="KW-0949">S-adenosyl-L-methionine</keyword>
<keyword evidence="8" id="KW-0378">Hydrolase</keyword>
<dbReference type="AlphaFoldDB" id="A0A2A5B1J8"/>
<dbReference type="EMBL" id="NVVJ01000019">
    <property type="protein sequence ID" value="PCJ25221.1"/>
    <property type="molecule type" value="Genomic_DNA"/>
</dbReference>
<keyword evidence="4" id="KW-0808">Transferase</keyword>
<dbReference type="InterPro" id="IPR029063">
    <property type="entry name" value="SAM-dependent_MTases_sf"/>
</dbReference>
<protein>
    <recommendedName>
        <fullName evidence="2">site-specific DNA-methyltransferase (adenine-specific)</fullName>
        <ecNumber evidence="2">2.1.1.72</ecNumber>
    </recommendedName>
</protein>
<dbReference type="PANTHER" id="PTHR30481:SF4">
    <property type="entry name" value="SITE-SPECIFIC DNA-METHYLTRANSFERASE (ADENINE-SPECIFIC)"/>
    <property type="match status" value="1"/>
</dbReference>
<comment type="catalytic activity">
    <reaction evidence="6">
        <text>a 2'-deoxyadenosine in DNA + S-adenosyl-L-methionine = an N(6)-methyl-2'-deoxyadenosine in DNA + S-adenosyl-L-homocysteine + H(+)</text>
        <dbReference type="Rhea" id="RHEA:15197"/>
        <dbReference type="Rhea" id="RHEA-COMP:12418"/>
        <dbReference type="Rhea" id="RHEA-COMP:12419"/>
        <dbReference type="ChEBI" id="CHEBI:15378"/>
        <dbReference type="ChEBI" id="CHEBI:57856"/>
        <dbReference type="ChEBI" id="CHEBI:59789"/>
        <dbReference type="ChEBI" id="CHEBI:90615"/>
        <dbReference type="ChEBI" id="CHEBI:90616"/>
        <dbReference type="EC" id="2.1.1.72"/>
    </reaction>
</comment>
<reference evidence="9" key="1">
    <citation type="submission" date="2017-08" db="EMBL/GenBank/DDBJ databases">
        <title>A dynamic microbial community with high functional redundancy inhabits the cold, oxic subseafloor aquifer.</title>
        <authorList>
            <person name="Tully B.J."/>
            <person name="Wheat C.G."/>
            <person name="Glazer B.T."/>
            <person name="Huber J.A."/>
        </authorList>
    </citation>
    <scope>NUCLEOTIDE SEQUENCE [LARGE SCALE GENOMIC DNA]</scope>
</reference>
<dbReference type="PANTHER" id="PTHR30481">
    <property type="entry name" value="DNA ADENINE METHYLASE"/>
    <property type="match status" value="1"/>
</dbReference>
<dbReference type="Pfam" id="PF02086">
    <property type="entry name" value="MethyltransfD12"/>
    <property type="match status" value="1"/>
</dbReference>
<dbReference type="GO" id="GO:0009007">
    <property type="term" value="F:site-specific DNA-methyltransferase (adenine-specific) activity"/>
    <property type="evidence" value="ECO:0007669"/>
    <property type="project" value="UniProtKB-EC"/>
</dbReference>
<dbReference type="NCBIfam" id="TIGR00571">
    <property type="entry name" value="dam"/>
    <property type="match status" value="1"/>
</dbReference>
<dbReference type="InterPro" id="IPR012263">
    <property type="entry name" value="M_m6A_EcoRV"/>
</dbReference>
<sequence>MTKPLVPWIGGKRKLASEIIPLFPEHTCYVEPFCGAAALFFMKDRSKSEVLNDINLDLINLYRIVTHHAQELYAQFRWCLSSRDQFQRLLKTNPESLTDIQRAARFLYLQKLAFGGKVDGQSWGTATTARPKLNILTLERDLEDCHQRLEGVHLENKDWAKLIAQYDRPHTLFYCDPPYWQTEGYGVKFDFDNYERLAELARTIKGSMIISINGHPDIKELFKGFPMKSVNYKYTVSGGGKASKAVELIIANSESIIPKRSRRKR</sequence>
<proteinExistence type="inferred from homology"/>
<keyword evidence="8" id="KW-0255">Endonuclease</keyword>
<dbReference type="GO" id="GO:0043565">
    <property type="term" value="F:sequence-specific DNA binding"/>
    <property type="evidence" value="ECO:0007669"/>
    <property type="project" value="TreeGrafter"/>
</dbReference>
<dbReference type="GO" id="GO:0006298">
    <property type="term" value="P:mismatch repair"/>
    <property type="evidence" value="ECO:0007669"/>
    <property type="project" value="TreeGrafter"/>
</dbReference>
<dbReference type="Gene3D" id="3.40.50.150">
    <property type="entry name" value="Vaccinia Virus protein VP39"/>
    <property type="match status" value="1"/>
</dbReference>
<dbReference type="InterPro" id="IPR023095">
    <property type="entry name" value="Ade_MeTrfase_dom_2"/>
</dbReference>
<dbReference type="PRINTS" id="PR00505">
    <property type="entry name" value="D12N6MTFRASE"/>
</dbReference>
<keyword evidence="3" id="KW-0489">Methyltransferase</keyword>
<dbReference type="GO" id="GO:0004519">
    <property type="term" value="F:endonuclease activity"/>
    <property type="evidence" value="ECO:0007669"/>
    <property type="project" value="UniProtKB-KW"/>
</dbReference>
<feature type="binding site" evidence="7">
    <location>
        <position position="8"/>
    </location>
    <ligand>
        <name>S-adenosyl-L-methionine</name>
        <dbReference type="ChEBI" id="CHEBI:59789"/>
    </ligand>
</feature>
<feature type="binding site" evidence="7">
    <location>
        <position position="12"/>
    </location>
    <ligand>
        <name>S-adenosyl-L-methionine</name>
        <dbReference type="ChEBI" id="CHEBI:59789"/>
    </ligand>
</feature>
<dbReference type="Proteomes" id="UP000218327">
    <property type="component" value="Unassembled WGS sequence"/>
</dbReference>
<dbReference type="PIRSF" id="PIRSF000398">
    <property type="entry name" value="M_m6A_EcoRV"/>
    <property type="match status" value="1"/>
</dbReference>
<evidence type="ECO:0000256" key="5">
    <source>
        <dbReference type="ARBA" id="ARBA00022691"/>
    </source>
</evidence>
<feature type="binding site" evidence="7">
    <location>
        <position position="176"/>
    </location>
    <ligand>
        <name>S-adenosyl-L-methionine</name>
        <dbReference type="ChEBI" id="CHEBI:59789"/>
    </ligand>
</feature>
<evidence type="ECO:0000256" key="1">
    <source>
        <dbReference type="ARBA" id="ARBA00006594"/>
    </source>
</evidence>
<evidence type="ECO:0000256" key="2">
    <source>
        <dbReference type="ARBA" id="ARBA00011900"/>
    </source>
</evidence>
<evidence type="ECO:0000256" key="6">
    <source>
        <dbReference type="ARBA" id="ARBA00047942"/>
    </source>
</evidence>
<feature type="binding site" evidence="7">
    <location>
        <position position="53"/>
    </location>
    <ligand>
        <name>S-adenosyl-L-methionine</name>
        <dbReference type="ChEBI" id="CHEBI:59789"/>
    </ligand>
</feature>
<dbReference type="SUPFAM" id="SSF53335">
    <property type="entry name" value="S-adenosyl-L-methionine-dependent methyltransferases"/>
    <property type="match status" value="1"/>
</dbReference>
<evidence type="ECO:0000256" key="7">
    <source>
        <dbReference type="PIRSR" id="PIRSR000398-1"/>
    </source>
</evidence>
<comment type="caution">
    <text evidence="8">The sequence shown here is derived from an EMBL/GenBank/DDBJ whole genome shotgun (WGS) entry which is preliminary data.</text>
</comment>
<dbReference type="GO" id="GO:1904047">
    <property type="term" value="F:S-adenosyl-L-methionine binding"/>
    <property type="evidence" value="ECO:0007669"/>
    <property type="project" value="TreeGrafter"/>
</dbReference>
<dbReference type="InterPro" id="IPR012327">
    <property type="entry name" value="MeTrfase_D12"/>
</dbReference>
<dbReference type="GO" id="GO:0009307">
    <property type="term" value="P:DNA restriction-modification system"/>
    <property type="evidence" value="ECO:0007669"/>
    <property type="project" value="InterPro"/>
</dbReference>
<evidence type="ECO:0000256" key="3">
    <source>
        <dbReference type="ARBA" id="ARBA00022603"/>
    </source>
</evidence>
<name>A0A2A5B1J8_9GAMM</name>